<dbReference type="InterPro" id="IPR014262">
    <property type="entry name" value="HAF_rpt"/>
</dbReference>
<keyword evidence="4" id="KW-1185">Reference proteome</keyword>
<dbReference type="EMBL" id="JABBFW010000031">
    <property type="protein sequence ID" value="NML18367.1"/>
    <property type="molecule type" value="Genomic_DNA"/>
</dbReference>
<evidence type="ECO:0000313" key="4">
    <source>
        <dbReference type="Proteomes" id="UP000574067"/>
    </source>
</evidence>
<proteinExistence type="predicted"/>
<name>A0A848FDT4_9BURK</name>
<dbReference type="AlphaFoldDB" id="A0A848FDT4"/>
<accession>A0A848FDT4</accession>
<comment type="caution">
    <text evidence="3">The sequence shown here is derived from an EMBL/GenBank/DDBJ whole genome shotgun (WGS) entry which is preliminary data.</text>
</comment>
<gene>
    <name evidence="3" type="ORF">HHL10_25690</name>
</gene>
<dbReference type="InterPro" id="IPR013424">
    <property type="entry name" value="Ice-binding_C"/>
</dbReference>
<feature type="signal peptide" evidence="1">
    <location>
        <begin position="1"/>
        <end position="23"/>
    </location>
</feature>
<dbReference type="Pfam" id="PF07589">
    <property type="entry name" value="PEP-CTERM"/>
    <property type="match status" value="1"/>
</dbReference>
<dbReference type="RefSeq" id="WP_169163264.1">
    <property type="nucleotide sequence ID" value="NZ_JABBFW010000031.1"/>
</dbReference>
<evidence type="ECO:0000259" key="2">
    <source>
        <dbReference type="Pfam" id="PF07589"/>
    </source>
</evidence>
<protein>
    <recommendedName>
        <fullName evidence="2">Ice-binding protein C-terminal domain-containing protein</fullName>
    </recommendedName>
</protein>
<feature type="chain" id="PRO_5032703717" description="Ice-binding protein C-terminal domain-containing protein" evidence="1">
    <location>
        <begin position="24"/>
        <end position="366"/>
    </location>
</feature>
<organism evidence="3 4">
    <name type="scientific">Azohydromonas caseinilytica</name>
    <dbReference type="NCBI Taxonomy" id="2728836"/>
    <lineage>
        <taxon>Bacteria</taxon>
        <taxon>Pseudomonadati</taxon>
        <taxon>Pseudomonadota</taxon>
        <taxon>Betaproteobacteria</taxon>
        <taxon>Burkholderiales</taxon>
        <taxon>Sphaerotilaceae</taxon>
        <taxon>Azohydromonas</taxon>
    </lineage>
</organism>
<evidence type="ECO:0000256" key="1">
    <source>
        <dbReference type="SAM" id="SignalP"/>
    </source>
</evidence>
<dbReference type="NCBIfam" id="TIGR02913">
    <property type="entry name" value="HAF_rpt"/>
    <property type="match status" value="1"/>
</dbReference>
<feature type="domain" description="Ice-binding protein C-terminal" evidence="2">
    <location>
        <begin position="332"/>
        <end position="357"/>
    </location>
</feature>
<evidence type="ECO:0000313" key="3">
    <source>
        <dbReference type="EMBL" id="NML18367.1"/>
    </source>
</evidence>
<sequence>MRRFFHGMAALVLSVGPLGMAWAADPQYRVRDLSALTGLSDATVFSMNNRGDVALYDHDSGHGFLWRDGTLHDLGTAVSGLALNDRGAVAGTRRGADGSARAFLWRDGRFTDLNDALGAGSAEANGINASGQITGTADGRAYVWDGRRVRYLDLPGATGSTGADISDRGVVGGAFERANDGLDARAFVARDGRVEVLPEPIVFEFGGRYEALAVNDKGSAVVRYWDYNWGDIGSSLYLDGRLIDLGVNRLAMDINARDWAVGTNFWEVNEDEFVRTAMLYRADGSRDLNGLLVAASAARWDLQIANAINDRGQIAGYGVLGDGSERIFLATPVPEASGIAMLLAGLGVVGAAARVRRRTAGGTAAP</sequence>
<keyword evidence="1" id="KW-0732">Signal</keyword>
<dbReference type="Proteomes" id="UP000574067">
    <property type="component" value="Unassembled WGS sequence"/>
</dbReference>
<reference evidence="3 4" key="1">
    <citation type="submission" date="2020-04" db="EMBL/GenBank/DDBJ databases">
        <title>Azohydromonas sp. isolated from soil.</title>
        <authorList>
            <person name="Dahal R.H."/>
        </authorList>
    </citation>
    <scope>NUCLEOTIDE SEQUENCE [LARGE SCALE GENOMIC DNA]</scope>
    <source>
        <strain evidence="3 4">G-1-1-14</strain>
    </source>
</reference>